<proteinExistence type="predicted"/>
<keyword evidence="1" id="KW-0175">Coiled coil</keyword>
<name>A0A6M3KFX2_9ZZZZ</name>
<accession>A0A6M3KFX2</accession>
<dbReference type="AlphaFoldDB" id="A0A6M3KFX2"/>
<gene>
    <name evidence="2" type="ORF">MM415A00630_0018</name>
</gene>
<dbReference type="EMBL" id="MT142438">
    <property type="protein sequence ID" value="QJA80856.1"/>
    <property type="molecule type" value="Genomic_DNA"/>
</dbReference>
<evidence type="ECO:0000313" key="2">
    <source>
        <dbReference type="EMBL" id="QJA80856.1"/>
    </source>
</evidence>
<evidence type="ECO:0000256" key="1">
    <source>
        <dbReference type="SAM" id="Coils"/>
    </source>
</evidence>
<protein>
    <submittedName>
        <fullName evidence="2">Uncharacterized protein</fullName>
    </submittedName>
</protein>
<sequence length="44" mass="5188">MANARIIELRASLMRAQSKIENLEYMKKQLTIQLDMELMDKYVG</sequence>
<reference evidence="2" key="1">
    <citation type="submission" date="2020-03" db="EMBL/GenBank/DDBJ databases">
        <title>The deep terrestrial virosphere.</title>
        <authorList>
            <person name="Holmfeldt K."/>
            <person name="Nilsson E."/>
            <person name="Simone D."/>
            <person name="Lopez-Fernandez M."/>
            <person name="Wu X."/>
            <person name="de Brujin I."/>
            <person name="Lundin D."/>
            <person name="Andersson A."/>
            <person name="Bertilsson S."/>
            <person name="Dopson M."/>
        </authorList>
    </citation>
    <scope>NUCLEOTIDE SEQUENCE</scope>
    <source>
        <strain evidence="2">MM415A00630</strain>
    </source>
</reference>
<organism evidence="2">
    <name type="scientific">viral metagenome</name>
    <dbReference type="NCBI Taxonomy" id="1070528"/>
    <lineage>
        <taxon>unclassified sequences</taxon>
        <taxon>metagenomes</taxon>
        <taxon>organismal metagenomes</taxon>
    </lineage>
</organism>
<feature type="coiled-coil region" evidence="1">
    <location>
        <begin position="6"/>
        <end position="33"/>
    </location>
</feature>